<dbReference type="RefSeq" id="WP_317489546.1">
    <property type="nucleotide sequence ID" value="NZ_CP136051.1"/>
</dbReference>
<reference evidence="1 2" key="1">
    <citation type="journal article" date="2023" name="Microbiol. Resour. Announc.">
        <title>Complete Genome Sequence of Imperialibacter roseus strain P4T.</title>
        <authorList>
            <person name="Tizabi D.R."/>
            <person name="Bachvaroff T."/>
            <person name="Hill R.T."/>
        </authorList>
    </citation>
    <scope>NUCLEOTIDE SEQUENCE [LARGE SCALE GENOMIC DNA]</scope>
    <source>
        <strain evidence="1 2">P4T</strain>
    </source>
</reference>
<keyword evidence="1" id="KW-0031">Aminopeptidase</keyword>
<dbReference type="EMBL" id="CP136051">
    <property type="protein sequence ID" value="WOK06849.1"/>
    <property type="molecule type" value="Genomic_DNA"/>
</dbReference>
<dbReference type="EC" id="3.4.11.-" evidence="1"/>
<protein>
    <submittedName>
        <fullName evidence="1">Aminopeptidase</fullName>
        <ecNumber evidence="1">3.4.11.-</ecNumber>
    </submittedName>
</protein>
<keyword evidence="2" id="KW-1185">Reference proteome</keyword>
<accession>A0ABZ0IR18</accession>
<dbReference type="InterPro" id="IPR014553">
    <property type="entry name" value="Aminopept"/>
</dbReference>
<organism evidence="1 2">
    <name type="scientific">Imperialibacter roseus</name>
    <dbReference type="NCBI Taxonomy" id="1324217"/>
    <lineage>
        <taxon>Bacteria</taxon>
        <taxon>Pseudomonadati</taxon>
        <taxon>Bacteroidota</taxon>
        <taxon>Cytophagia</taxon>
        <taxon>Cytophagales</taxon>
        <taxon>Flammeovirgaceae</taxon>
        <taxon>Imperialibacter</taxon>
    </lineage>
</organism>
<dbReference type="Proteomes" id="UP001302349">
    <property type="component" value="Chromosome"/>
</dbReference>
<evidence type="ECO:0000313" key="2">
    <source>
        <dbReference type="Proteomes" id="UP001302349"/>
    </source>
</evidence>
<keyword evidence="1" id="KW-0645">Protease</keyword>
<gene>
    <name evidence="1" type="ORF">RT717_27660</name>
</gene>
<proteinExistence type="predicted"/>
<keyword evidence="1" id="KW-0378">Hydrolase</keyword>
<dbReference type="GO" id="GO:0004177">
    <property type="term" value="F:aminopeptidase activity"/>
    <property type="evidence" value="ECO:0007669"/>
    <property type="project" value="UniProtKB-KW"/>
</dbReference>
<evidence type="ECO:0000313" key="1">
    <source>
        <dbReference type="EMBL" id="WOK06849.1"/>
    </source>
</evidence>
<dbReference type="Pfam" id="PF10023">
    <property type="entry name" value="Aminopep"/>
    <property type="match status" value="1"/>
</dbReference>
<sequence length="342" mass="39777">MKKKIVLTIVLLLVAVLIYYRDLVSYGWMQGKGQLEILWEAQPIGEFLESPDFPDSLKAKLRLIQEIRSFAVDSLGISPSDNYTTMYNQKGENLLWNVTAAEPFALVPYRWKFPFLGSFPYKGYFDLEKAKLERARLDSAGYDTHIGMVSGWSTLGWFKDPILSKMLERSEGDLAELIIHELTHGTLYVKDSVEFNENLASFVGRMGAIQFLKNRFGQNSAELTSYVNSEVDYEKIYRHYLNGARKLDSLYTTMDESMSVALKSEQKKDMIYDIMKNLDTLRFKERKPFQWKTENRLPNNTFFMSYLRYRGKMTSFENELEERFGGDLRAYVTYLKGVYPSL</sequence>
<name>A0ABZ0IR18_9BACT</name>